<organism evidence="2 3">
    <name type="scientific">Pararhodobacter marinus</name>
    <dbReference type="NCBI Taxonomy" id="2184063"/>
    <lineage>
        <taxon>Bacteria</taxon>
        <taxon>Pseudomonadati</taxon>
        <taxon>Pseudomonadota</taxon>
        <taxon>Alphaproteobacteria</taxon>
        <taxon>Rhodobacterales</taxon>
        <taxon>Paracoccaceae</taxon>
        <taxon>Pararhodobacter</taxon>
    </lineage>
</organism>
<reference evidence="2 3" key="1">
    <citation type="submission" date="2018-05" db="EMBL/GenBank/DDBJ databases">
        <title>Pararhodobacter marina sp. nov., isolated from deep-sea water of the Indian Ocean.</title>
        <authorList>
            <person name="Lai Q.Sr."/>
            <person name="Liu X."/>
            <person name="Shao Z."/>
        </authorList>
    </citation>
    <scope>NUCLEOTIDE SEQUENCE [LARGE SCALE GENOMIC DNA]</scope>
    <source>
        <strain evidence="2 3">CIC4N-9</strain>
    </source>
</reference>
<keyword evidence="2" id="KW-0378">Hydrolase</keyword>
<evidence type="ECO:0000313" key="3">
    <source>
        <dbReference type="Proteomes" id="UP000244940"/>
    </source>
</evidence>
<dbReference type="CDD" id="cd01299">
    <property type="entry name" value="Met_dep_hydrolase_A"/>
    <property type="match status" value="1"/>
</dbReference>
<dbReference type="Pfam" id="PF01979">
    <property type="entry name" value="Amidohydro_1"/>
    <property type="match status" value="1"/>
</dbReference>
<dbReference type="SUPFAM" id="SSF51338">
    <property type="entry name" value="Composite domain of metallo-dependent hydrolases"/>
    <property type="match status" value="1"/>
</dbReference>
<dbReference type="Proteomes" id="UP000244940">
    <property type="component" value="Unassembled WGS sequence"/>
</dbReference>
<name>A0A2U2C6X8_9RHOB</name>
<dbReference type="OrthoDB" id="9765769at2"/>
<dbReference type="Gene3D" id="3.20.20.140">
    <property type="entry name" value="Metal-dependent hydrolases"/>
    <property type="match status" value="1"/>
</dbReference>
<dbReference type="InterPro" id="IPR051781">
    <property type="entry name" value="Metallo-dep_Hydrolase"/>
</dbReference>
<dbReference type="EMBL" id="QEYD01000010">
    <property type="protein sequence ID" value="PWE27640.1"/>
    <property type="molecule type" value="Genomic_DNA"/>
</dbReference>
<dbReference type="InterPro" id="IPR011059">
    <property type="entry name" value="Metal-dep_hydrolase_composite"/>
</dbReference>
<dbReference type="GO" id="GO:0016810">
    <property type="term" value="F:hydrolase activity, acting on carbon-nitrogen (but not peptide) bonds"/>
    <property type="evidence" value="ECO:0007669"/>
    <property type="project" value="InterPro"/>
</dbReference>
<sequence>MSDLIIENGRVIDGTGAPAFDSAVLIEDGAIAALGAEAQSRAAGRPGLRRIDATGCTVMPGIIDTHCHLAFDDAASNAEIFHQRRNALSALVASYNARKLLRAGVTGLLDPDSTFENMIDLRDAIEAGIVEGPRMSCGAYALITGVGGTAGRMIADEGVTGYYKPVNSRDEIVAEVRRQIKYGADWIKVHVTGIVPRQARRGEMCVWTLDELKLICDTAHELMTPVMGHCRGAEATRRAAIAGFDLIFHATGMDEAALTAVVDRKIPIAPALTFQANMVDFGPALGTSAELIKLFEREITDSIDTMTEAHRAGVPLLTGSEAGFALVPYGDWHYREMEVFVKYFGLSTLEAIQCATQKSAFGIRMPGEVGVIAPGYRADVICVKGRVDEDLALLGDPDNMRHVLIDGKEKDLSPLPPRRPIPGWRLASMGGRRLTRDVAFGPQTPPEPPAIEELH</sequence>
<dbReference type="InterPro" id="IPR032466">
    <property type="entry name" value="Metal_Hydrolase"/>
</dbReference>
<dbReference type="GeneID" id="94366503"/>
<dbReference type="SUPFAM" id="SSF51556">
    <property type="entry name" value="Metallo-dependent hydrolases"/>
    <property type="match status" value="1"/>
</dbReference>
<dbReference type="InterPro" id="IPR006680">
    <property type="entry name" value="Amidohydro-rel"/>
</dbReference>
<feature type="domain" description="Amidohydrolase-related" evidence="1">
    <location>
        <begin position="57"/>
        <end position="408"/>
    </location>
</feature>
<protein>
    <submittedName>
        <fullName evidence="2">Amidohydrolase family protein</fullName>
    </submittedName>
</protein>
<accession>A0A2U2C6X8</accession>
<dbReference type="PANTHER" id="PTHR43135:SF3">
    <property type="entry name" value="ALPHA-D-RIBOSE 1-METHYLPHOSPHONATE 5-TRIPHOSPHATE DIPHOSPHATASE"/>
    <property type="match status" value="1"/>
</dbReference>
<comment type="caution">
    <text evidence="2">The sequence shown here is derived from an EMBL/GenBank/DDBJ whole genome shotgun (WGS) entry which is preliminary data.</text>
</comment>
<gene>
    <name evidence="2" type="ORF">C4N9_16530</name>
</gene>
<evidence type="ECO:0000259" key="1">
    <source>
        <dbReference type="Pfam" id="PF01979"/>
    </source>
</evidence>
<dbReference type="InterPro" id="IPR057744">
    <property type="entry name" value="OTAase-like"/>
</dbReference>
<keyword evidence="3" id="KW-1185">Reference proteome</keyword>
<proteinExistence type="predicted"/>
<dbReference type="Gene3D" id="2.30.40.10">
    <property type="entry name" value="Urease, subunit C, domain 1"/>
    <property type="match status" value="1"/>
</dbReference>
<dbReference type="RefSeq" id="WP_109534451.1">
    <property type="nucleotide sequence ID" value="NZ_QEYD01000010.1"/>
</dbReference>
<dbReference type="AlphaFoldDB" id="A0A2U2C6X8"/>
<evidence type="ECO:0000313" key="2">
    <source>
        <dbReference type="EMBL" id="PWE27640.1"/>
    </source>
</evidence>
<dbReference type="PANTHER" id="PTHR43135">
    <property type="entry name" value="ALPHA-D-RIBOSE 1-METHYLPHOSPHONATE 5-TRIPHOSPHATE DIPHOSPHATASE"/>
    <property type="match status" value="1"/>
</dbReference>